<keyword evidence="3" id="KW-1185">Reference proteome</keyword>
<evidence type="ECO:0000256" key="1">
    <source>
        <dbReference type="SAM" id="Phobius"/>
    </source>
</evidence>
<sequence>MNWVTFLRHLRFLLFMNMHMGTHLCFTKAIQTPMLKRACSMVKHNRRTMWCTRARELGVLKWRVNRACRVTTAVRRLCYERDYVVEIWVISWLISPVVGAIIGNTKGRPAAGGIWGLLLGPIGWIVIVIAPDTRPKCPECGGTTVRGARKCQNCGSTL</sequence>
<dbReference type="AlphaFoldDB" id="A0A5C5VXP9"/>
<reference evidence="2 3" key="1">
    <citation type="submission" date="2019-02" db="EMBL/GenBank/DDBJ databases">
        <title>Deep-cultivation of Planctomycetes and their phenomic and genomic characterization uncovers novel biology.</title>
        <authorList>
            <person name="Wiegand S."/>
            <person name="Jogler M."/>
            <person name="Boedeker C."/>
            <person name="Pinto D."/>
            <person name="Vollmers J."/>
            <person name="Rivas-Marin E."/>
            <person name="Kohn T."/>
            <person name="Peeters S.H."/>
            <person name="Heuer A."/>
            <person name="Rast P."/>
            <person name="Oberbeckmann S."/>
            <person name="Bunk B."/>
            <person name="Jeske O."/>
            <person name="Meyerdierks A."/>
            <person name="Storesund J.E."/>
            <person name="Kallscheuer N."/>
            <person name="Luecker S."/>
            <person name="Lage O.M."/>
            <person name="Pohl T."/>
            <person name="Merkel B.J."/>
            <person name="Hornburger P."/>
            <person name="Mueller R.-W."/>
            <person name="Bruemmer F."/>
            <person name="Labrenz M."/>
            <person name="Spormann A.M."/>
            <person name="Op Den Camp H."/>
            <person name="Overmann J."/>
            <person name="Amann R."/>
            <person name="Jetten M.S.M."/>
            <person name="Mascher T."/>
            <person name="Medema M.H."/>
            <person name="Devos D.P."/>
            <person name="Kaster A.-K."/>
            <person name="Ovreas L."/>
            <person name="Rohde M."/>
            <person name="Galperin M.Y."/>
            <person name="Jogler C."/>
        </authorList>
    </citation>
    <scope>NUCLEOTIDE SEQUENCE [LARGE SCALE GENOMIC DNA]</scope>
    <source>
        <strain evidence="2 3">Pla111</strain>
    </source>
</reference>
<protein>
    <submittedName>
        <fullName evidence="2">Uncharacterized protein</fullName>
    </submittedName>
</protein>
<dbReference type="EMBL" id="SJPH01000007">
    <property type="protein sequence ID" value="TWT42491.1"/>
    <property type="molecule type" value="Genomic_DNA"/>
</dbReference>
<proteinExistence type="predicted"/>
<keyword evidence="1" id="KW-0472">Membrane</keyword>
<evidence type="ECO:0000313" key="3">
    <source>
        <dbReference type="Proteomes" id="UP000318995"/>
    </source>
</evidence>
<evidence type="ECO:0000313" key="2">
    <source>
        <dbReference type="EMBL" id="TWT42491.1"/>
    </source>
</evidence>
<keyword evidence="1" id="KW-0812">Transmembrane</keyword>
<keyword evidence="1" id="KW-1133">Transmembrane helix</keyword>
<feature type="transmembrane region" description="Helical" evidence="1">
    <location>
        <begin position="83"/>
        <end position="103"/>
    </location>
</feature>
<dbReference type="Proteomes" id="UP000318995">
    <property type="component" value="Unassembled WGS sequence"/>
</dbReference>
<comment type="caution">
    <text evidence="2">The sequence shown here is derived from an EMBL/GenBank/DDBJ whole genome shotgun (WGS) entry which is preliminary data.</text>
</comment>
<accession>A0A5C5VXP9</accession>
<feature type="transmembrane region" description="Helical" evidence="1">
    <location>
        <begin position="109"/>
        <end position="130"/>
    </location>
</feature>
<gene>
    <name evidence="2" type="ORF">Pla111_27960</name>
</gene>
<organism evidence="2 3">
    <name type="scientific">Botrimarina hoheduenensis</name>
    <dbReference type="NCBI Taxonomy" id="2528000"/>
    <lineage>
        <taxon>Bacteria</taxon>
        <taxon>Pseudomonadati</taxon>
        <taxon>Planctomycetota</taxon>
        <taxon>Planctomycetia</taxon>
        <taxon>Pirellulales</taxon>
        <taxon>Lacipirellulaceae</taxon>
        <taxon>Botrimarina</taxon>
    </lineage>
</organism>
<name>A0A5C5VXP9_9BACT</name>